<dbReference type="GO" id="GO:0003735">
    <property type="term" value="F:structural constituent of ribosome"/>
    <property type="evidence" value="ECO:0007669"/>
    <property type="project" value="InterPro"/>
</dbReference>
<keyword evidence="5" id="KW-0687">Ribonucleoprotein</keyword>
<evidence type="ECO:0000256" key="4">
    <source>
        <dbReference type="ARBA" id="ARBA00023128"/>
    </source>
</evidence>
<accession>A0A3N4KGI8</accession>
<dbReference type="InterPro" id="IPR018261">
    <property type="entry name" value="Ribosomal_bL27_CS"/>
</dbReference>
<protein>
    <recommendedName>
        <fullName evidence="6">Large ribosomal subunit protein bL27m</fullName>
    </recommendedName>
</protein>
<dbReference type="GO" id="GO:0006412">
    <property type="term" value="P:translation"/>
    <property type="evidence" value="ECO:0007669"/>
    <property type="project" value="InterPro"/>
</dbReference>
<proteinExistence type="inferred from homology"/>
<dbReference type="NCBIfam" id="TIGR00062">
    <property type="entry name" value="L27"/>
    <property type="match status" value="1"/>
</dbReference>
<keyword evidence="8" id="KW-1185">Reference proteome</keyword>
<gene>
    <name evidence="7" type="ORF">P167DRAFT_512153</name>
</gene>
<dbReference type="InterPro" id="IPR001684">
    <property type="entry name" value="Ribosomal_bL27"/>
</dbReference>
<evidence type="ECO:0000313" key="7">
    <source>
        <dbReference type="EMBL" id="RPB08442.1"/>
    </source>
</evidence>
<dbReference type="SUPFAM" id="SSF110324">
    <property type="entry name" value="Ribosomal L27 protein-like"/>
    <property type="match status" value="1"/>
</dbReference>
<dbReference type="OrthoDB" id="1867012at2759"/>
<comment type="subcellular location">
    <subcellularLocation>
        <location evidence="1">Mitochondrion</location>
    </subcellularLocation>
</comment>
<evidence type="ECO:0000256" key="1">
    <source>
        <dbReference type="ARBA" id="ARBA00004173"/>
    </source>
</evidence>
<dbReference type="GO" id="GO:0005762">
    <property type="term" value="C:mitochondrial large ribosomal subunit"/>
    <property type="evidence" value="ECO:0007669"/>
    <property type="project" value="TreeGrafter"/>
</dbReference>
<keyword evidence="4" id="KW-0496">Mitochondrion</keyword>
<evidence type="ECO:0000256" key="2">
    <source>
        <dbReference type="ARBA" id="ARBA00010797"/>
    </source>
</evidence>
<name>A0A3N4KGI8_9PEZI</name>
<evidence type="ECO:0000256" key="5">
    <source>
        <dbReference type="ARBA" id="ARBA00023274"/>
    </source>
</evidence>
<dbReference type="PANTHER" id="PTHR15893:SF0">
    <property type="entry name" value="LARGE RIBOSOMAL SUBUNIT PROTEIN BL27M"/>
    <property type="match status" value="1"/>
</dbReference>
<evidence type="ECO:0000256" key="3">
    <source>
        <dbReference type="ARBA" id="ARBA00022980"/>
    </source>
</evidence>
<dbReference type="Proteomes" id="UP000277580">
    <property type="component" value="Unassembled WGS sequence"/>
</dbReference>
<dbReference type="FunFam" id="2.40.50.100:FF:000042">
    <property type="entry name" value="50S ribosomal protein L27"/>
    <property type="match status" value="1"/>
</dbReference>
<dbReference type="InParanoid" id="A0A3N4KGI8"/>
<dbReference type="Pfam" id="PF01016">
    <property type="entry name" value="Ribosomal_L27"/>
    <property type="match status" value="1"/>
</dbReference>
<keyword evidence="3 7" id="KW-0689">Ribosomal protein</keyword>
<comment type="similarity">
    <text evidence="2">Belongs to the bacterial ribosomal protein bL27 family.</text>
</comment>
<dbReference type="Gene3D" id="2.40.50.100">
    <property type="match status" value="1"/>
</dbReference>
<evidence type="ECO:0000313" key="8">
    <source>
        <dbReference type="Proteomes" id="UP000277580"/>
    </source>
</evidence>
<evidence type="ECO:0000256" key="6">
    <source>
        <dbReference type="ARBA" id="ARBA00035267"/>
    </source>
</evidence>
<sequence>MLLPRLISGLRTTCSSVLRQQPFLKPAVTTTVRYATHKASKASNGAKDGPGKRLGAKKTTGEKVVTGMIIYRQRGTIWHPGENAGIGRDHTIYALQPGYVRYYKDPAKHPRRQYIGIAVTPTQTLPKPQNAARVRRLGMVAVPLHETVKKSDLVPQGTPMTREDNWKVSQGSYIPRAANWRIGKVMPKLVRKKVRADTRRKAVRKREIAVKKRK</sequence>
<dbReference type="STRING" id="1392247.A0A3N4KGI8"/>
<dbReference type="PROSITE" id="PS00831">
    <property type="entry name" value="RIBOSOMAL_L27"/>
    <property type="match status" value="1"/>
</dbReference>
<dbReference type="PANTHER" id="PTHR15893">
    <property type="entry name" value="RIBOSOMAL PROTEIN L27"/>
    <property type="match status" value="1"/>
</dbReference>
<reference evidence="7 8" key="1">
    <citation type="journal article" date="2018" name="Nat. Ecol. Evol.">
        <title>Pezizomycetes genomes reveal the molecular basis of ectomycorrhizal truffle lifestyle.</title>
        <authorList>
            <person name="Murat C."/>
            <person name="Payen T."/>
            <person name="Noel B."/>
            <person name="Kuo A."/>
            <person name="Morin E."/>
            <person name="Chen J."/>
            <person name="Kohler A."/>
            <person name="Krizsan K."/>
            <person name="Balestrini R."/>
            <person name="Da Silva C."/>
            <person name="Montanini B."/>
            <person name="Hainaut M."/>
            <person name="Levati E."/>
            <person name="Barry K.W."/>
            <person name="Belfiori B."/>
            <person name="Cichocki N."/>
            <person name="Clum A."/>
            <person name="Dockter R.B."/>
            <person name="Fauchery L."/>
            <person name="Guy J."/>
            <person name="Iotti M."/>
            <person name="Le Tacon F."/>
            <person name="Lindquist E.A."/>
            <person name="Lipzen A."/>
            <person name="Malagnac F."/>
            <person name="Mello A."/>
            <person name="Molinier V."/>
            <person name="Miyauchi S."/>
            <person name="Poulain J."/>
            <person name="Riccioni C."/>
            <person name="Rubini A."/>
            <person name="Sitrit Y."/>
            <person name="Splivallo R."/>
            <person name="Traeger S."/>
            <person name="Wang M."/>
            <person name="Zifcakova L."/>
            <person name="Wipf D."/>
            <person name="Zambonelli A."/>
            <person name="Paolocci F."/>
            <person name="Nowrousian M."/>
            <person name="Ottonello S."/>
            <person name="Baldrian P."/>
            <person name="Spatafora J.W."/>
            <person name="Henrissat B."/>
            <person name="Nagy L.G."/>
            <person name="Aury J.M."/>
            <person name="Wincker P."/>
            <person name="Grigoriev I.V."/>
            <person name="Bonfante P."/>
            <person name="Martin F.M."/>
        </authorList>
    </citation>
    <scope>NUCLEOTIDE SEQUENCE [LARGE SCALE GENOMIC DNA]</scope>
    <source>
        <strain evidence="7 8">CCBAS932</strain>
    </source>
</reference>
<organism evidence="7 8">
    <name type="scientific">Morchella conica CCBAS932</name>
    <dbReference type="NCBI Taxonomy" id="1392247"/>
    <lineage>
        <taxon>Eukaryota</taxon>
        <taxon>Fungi</taxon>
        <taxon>Dikarya</taxon>
        <taxon>Ascomycota</taxon>
        <taxon>Pezizomycotina</taxon>
        <taxon>Pezizomycetes</taxon>
        <taxon>Pezizales</taxon>
        <taxon>Morchellaceae</taxon>
        <taxon>Morchella</taxon>
    </lineage>
</organism>
<dbReference type="AlphaFoldDB" id="A0A3N4KGI8"/>
<dbReference type="EMBL" id="ML119163">
    <property type="protein sequence ID" value="RPB08442.1"/>
    <property type="molecule type" value="Genomic_DNA"/>
</dbReference>
<dbReference type="PRINTS" id="PR00063">
    <property type="entry name" value="RIBOSOMALL27"/>
</dbReference>